<reference evidence="1 2" key="1">
    <citation type="submission" date="2024-02" db="EMBL/GenBank/DDBJ databases">
        <authorList>
            <person name="Vignale AGUSTIN F."/>
            <person name="Sosa J E."/>
            <person name="Modenutti C."/>
        </authorList>
    </citation>
    <scope>NUCLEOTIDE SEQUENCE [LARGE SCALE GENOMIC DNA]</scope>
</reference>
<dbReference type="Proteomes" id="UP001642360">
    <property type="component" value="Unassembled WGS sequence"/>
</dbReference>
<evidence type="ECO:0008006" key="3">
    <source>
        <dbReference type="Google" id="ProtNLM"/>
    </source>
</evidence>
<dbReference type="PANTHER" id="PTHR11005">
    <property type="entry name" value="LYSOSOMAL ACID LIPASE-RELATED"/>
    <property type="match status" value="1"/>
</dbReference>
<organism evidence="1 2">
    <name type="scientific">Ilex paraguariensis</name>
    <name type="common">yerba mate</name>
    <dbReference type="NCBI Taxonomy" id="185542"/>
    <lineage>
        <taxon>Eukaryota</taxon>
        <taxon>Viridiplantae</taxon>
        <taxon>Streptophyta</taxon>
        <taxon>Embryophyta</taxon>
        <taxon>Tracheophyta</taxon>
        <taxon>Spermatophyta</taxon>
        <taxon>Magnoliopsida</taxon>
        <taxon>eudicotyledons</taxon>
        <taxon>Gunneridae</taxon>
        <taxon>Pentapetalae</taxon>
        <taxon>asterids</taxon>
        <taxon>campanulids</taxon>
        <taxon>Aquifoliales</taxon>
        <taxon>Aquifoliaceae</taxon>
        <taxon>Ilex</taxon>
    </lineage>
</organism>
<accession>A0ABC8V189</accession>
<evidence type="ECO:0000313" key="2">
    <source>
        <dbReference type="Proteomes" id="UP001642360"/>
    </source>
</evidence>
<sequence length="276" mass="31567">MNHSLGFMLADHDVDVWVGNVCGTRWSHGHISLSEKDKGTILSLAAFTQPEMVKMVEAAALLCPISYLDHITAQFPLRLVKIRVDKVIRALGIHELNFKSNLLTGLMVKQSVVIKSHLFFTTFLHEPHPLTTQFYFAGKNYCFNNSRVDIYLEYEPQPSSSKNLNHLFQMILKGTFAKYDFGKLRNMMKYGQLKPPVFDLSHIPDSLPLWLGYGGLDALADVNNVERTLKELQSKPELLYLENYAHLDFLLSVRANEDVYDHMIRFFKSLGKVRSS</sequence>
<name>A0ABC8V189_9AQUA</name>
<protein>
    <recommendedName>
        <fullName evidence="3">Triacylglycerol lipase</fullName>
    </recommendedName>
</protein>
<dbReference type="InterPro" id="IPR029058">
    <property type="entry name" value="AB_hydrolase_fold"/>
</dbReference>
<dbReference type="AlphaFoldDB" id="A0ABC8V189"/>
<comment type="caution">
    <text evidence="1">The sequence shown here is derived from an EMBL/GenBank/DDBJ whole genome shotgun (WGS) entry which is preliminary data.</text>
</comment>
<dbReference type="EMBL" id="CAUOFW020009813">
    <property type="protein sequence ID" value="CAK9187098.1"/>
    <property type="molecule type" value="Genomic_DNA"/>
</dbReference>
<keyword evidence="2" id="KW-1185">Reference proteome</keyword>
<evidence type="ECO:0000313" key="1">
    <source>
        <dbReference type="EMBL" id="CAK9187098.1"/>
    </source>
</evidence>
<gene>
    <name evidence="1" type="ORF">ILEXP_LOCUS57607</name>
</gene>
<proteinExistence type="predicted"/>
<dbReference type="SUPFAM" id="SSF53474">
    <property type="entry name" value="alpha/beta-Hydrolases"/>
    <property type="match status" value="1"/>
</dbReference>
<dbReference type="Gene3D" id="3.40.50.1820">
    <property type="entry name" value="alpha/beta hydrolase"/>
    <property type="match status" value="2"/>
</dbReference>